<dbReference type="PANTHER" id="PTHR44252:SF3">
    <property type="entry name" value="D-ERYTHRULOSE REDUCTASE-RELATED"/>
    <property type="match status" value="1"/>
</dbReference>
<keyword evidence="3" id="KW-0521">NADP</keyword>
<keyword evidence="7" id="KW-1185">Reference proteome</keyword>
<dbReference type="InterPro" id="IPR036291">
    <property type="entry name" value="NAD(P)-bd_dom_sf"/>
</dbReference>
<evidence type="ECO:0000256" key="4">
    <source>
        <dbReference type="ARBA" id="ARBA00023002"/>
    </source>
</evidence>
<reference evidence="6 7" key="1">
    <citation type="submission" date="2024-08" db="EMBL/GenBank/DDBJ databases">
        <authorList>
            <person name="Cucini C."/>
            <person name="Frati F."/>
        </authorList>
    </citation>
    <scope>NUCLEOTIDE SEQUENCE [LARGE SCALE GENOMIC DNA]</scope>
</reference>
<evidence type="ECO:0000256" key="3">
    <source>
        <dbReference type="ARBA" id="ARBA00022857"/>
    </source>
</evidence>
<evidence type="ECO:0000256" key="1">
    <source>
        <dbReference type="ARBA" id="ARBA00006484"/>
    </source>
</evidence>
<dbReference type="PRINTS" id="PR00081">
    <property type="entry name" value="GDHRDH"/>
</dbReference>
<evidence type="ECO:0008006" key="8">
    <source>
        <dbReference type="Google" id="ProtNLM"/>
    </source>
</evidence>
<name>A0ABP1R9M0_9HEXA</name>
<accession>A0ABP1R9M0</accession>
<comment type="similarity">
    <text evidence="1 5">Belongs to the short-chain dehydrogenases/reductases (SDR) family.</text>
</comment>
<keyword evidence="4" id="KW-0560">Oxidoreductase</keyword>
<dbReference type="PANTHER" id="PTHR44252">
    <property type="entry name" value="D-ERYTHRULOSE REDUCTASE"/>
    <property type="match status" value="1"/>
</dbReference>
<proteinExistence type="inferred from homology"/>
<evidence type="ECO:0000256" key="2">
    <source>
        <dbReference type="ARBA" id="ARBA00011881"/>
    </source>
</evidence>
<dbReference type="Pfam" id="PF00106">
    <property type="entry name" value="adh_short"/>
    <property type="match status" value="1"/>
</dbReference>
<comment type="subunit">
    <text evidence="2">Homotetramer.</text>
</comment>
<evidence type="ECO:0000313" key="6">
    <source>
        <dbReference type="EMBL" id="CAL8122222.1"/>
    </source>
</evidence>
<gene>
    <name evidence="6" type="ORF">ODALV1_LOCUS19725</name>
</gene>
<evidence type="ECO:0000313" key="7">
    <source>
        <dbReference type="Proteomes" id="UP001642540"/>
    </source>
</evidence>
<dbReference type="InterPro" id="IPR051737">
    <property type="entry name" value="L-xylulose/Carbonyl_redctase"/>
</dbReference>
<dbReference type="PROSITE" id="PS00061">
    <property type="entry name" value="ADH_SHORT"/>
    <property type="match status" value="1"/>
</dbReference>
<dbReference type="Gene3D" id="3.40.50.720">
    <property type="entry name" value="NAD(P)-binding Rossmann-like Domain"/>
    <property type="match status" value="1"/>
</dbReference>
<dbReference type="EMBL" id="CAXLJM020000067">
    <property type="protein sequence ID" value="CAL8122222.1"/>
    <property type="molecule type" value="Genomic_DNA"/>
</dbReference>
<dbReference type="InterPro" id="IPR020904">
    <property type="entry name" value="Sc_DH/Rdtase_CS"/>
</dbReference>
<comment type="caution">
    <text evidence="6">The sequence shown here is derived from an EMBL/GenBank/DDBJ whole genome shotgun (WGS) entry which is preliminary data.</text>
</comment>
<sequence length="257" mass="27925">MTGQNLFAGKKCLVTGAGRGIGRAIVGELHSQGAIVYALSKNPETLQALKEDFPKIIPICANLLNWEEAKETIESIEAVDCLINNAGIYEPHKFLSLTMESYDEHFNVNLKAVVLVSQIVARKMIEGGKGGSIVNMSSIASQRAIPDCSIYCCTKAALDMLTKTMALELGAHQIRVNSVNPAGVMTDMTRSSDWNNSKTNGSMKVKEVEQLLIRRTPTETLWMPMRDVVNTTLFLASNQTSQITGQCVAVDGGFLAN</sequence>
<protein>
    <recommendedName>
        <fullName evidence="8">L-xylulose reductase</fullName>
    </recommendedName>
</protein>
<organism evidence="6 7">
    <name type="scientific">Orchesella dallaii</name>
    <dbReference type="NCBI Taxonomy" id="48710"/>
    <lineage>
        <taxon>Eukaryota</taxon>
        <taxon>Metazoa</taxon>
        <taxon>Ecdysozoa</taxon>
        <taxon>Arthropoda</taxon>
        <taxon>Hexapoda</taxon>
        <taxon>Collembola</taxon>
        <taxon>Entomobryomorpha</taxon>
        <taxon>Entomobryoidea</taxon>
        <taxon>Orchesellidae</taxon>
        <taxon>Orchesellinae</taxon>
        <taxon>Orchesella</taxon>
    </lineage>
</organism>
<dbReference type="InterPro" id="IPR002347">
    <property type="entry name" value="SDR_fam"/>
</dbReference>
<dbReference type="SUPFAM" id="SSF51735">
    <property type="entry name" value="NAD(P)-binding Rossmann-fold domains"/>
    <property type="match status" value="1"/>
</dbReference>
<evidence type="ECO:0000256" key="5">
    <source>
        <dbReference type="RuleBase" id="RU000363"/>
    </source>
</evidence>
<dbReference type="PRINTS" id="PR00080">
    <property type="entry name" value="SDRFAMILY"/>
</dbReference>
<dbReference type="Proteomes" id="UP001642540">
    <property type="component" value="Unassembled WGS sequence"/>
</dbReference>